<dbReference type="KEGG" id="amin:AUMI_110860"/>
<accession>A0A173LXQ4</accession>
<reference evidence="2 3" key="1">
    <citation type="journal article" date="2016" name="Genome Announc.">
        <title>Complete Genome Sequence of Aurantimicrobium minutum Type Strain KNCT, a Planktonic Ultramicrobacterium Isolated from River Water.</title>
        <authorList>
            <person name="Nakai R."/>
            <person name="Fujisawa T."/>
            <person name="Nakamura Y."/>
            <person name="Nishide H."/>
            <person name="Uchiyama I."/>
            <person name="Baba T."/>
            <person name="Toyoda A."/>
            <person name="Fujiyama A."/>
            <person name="Naganuma T."/>
            <person name="Niki H."/>
        </authorList>
    </citation>
    <scope>NUCLEOTIDE SEQUENCE [LARGE SCALE GENOMIC DNA]</scope>
    <source>
        <strain evidence="2 3">KNC</strain>
    </source>
</reference>
<dbReference type="Proteomes" id="UP000243847">
    <property type="component" value="Chromosome sequence1"/>
</dbReference>
<dbReference type="NCBIfam" id="TIGR02605">
    <property type="entry name" value="CxxC_CxxC_SSSS"/>
    <property type="match status" value="1"/>
</dbReference>
<dbReference type="SMART" id="SM00834">
    <property type="entry name" value="CxxC_CXXC_SSSS"/>
    <property type="match status" value="1"/>
</dbReference>
<evidence type="ECO:0000313" key="2">
    <source>
        <dbReference type="EMBL" id="BAU99628.1"/>
    </source>
</evidence>
<dbReference type="EMBL" id="AP017457">
    <property type="protein sequence ID" value="BAU99628.1"/>
    <property type="molecule type" value="Genomic_DNA"/>
</dbReference>
<dbReference type="GeneID" id="300419328"/>
<dbReference type="Pfam" id="PF09723">
    <property type="entry name" value="Zn_ribbon_8"/>
    <property type="match status" value="1"/>
</dbReference>
<dbReference type="RefSeq" id="WP_096382272.1">
    <property type="nucleotide sequence ID" value="NZ_AP017457.1"/>
</dbReference>
<organism evidence="2 3">
    <name type="scientific">Aurantimicrobium minutum</name>
    <dbReference type="NCBI Taxonomy" id="708131"/>
    <lineage>
        <taxon>Bacteria</taxon>
        <taxon>Bacillati</taxon>
        <taxon>Actinomycetota</taxon>
        <taxon>Actinomycetes</taxon>
        <taxon>Micrococcales</taxon>
        <taxon>Microbacteriaceae</taxon>
        <taxon>Aurantimicrobium</taxon>
    </lineage>
</organism>
<gene>
    <name evidence="2" type="ORF">AUMI_110860</name>
</gene>
<dbReference type="AlphaFoldDB" id="A0A173LXQ4"/>
<sequence length="55" mass="6086">MPIYIYQCECGESTEVLHSMTATVRIVCDECLKEMTRRPSVAGVSFKGTGWGKDA</sequence>
<evidence type="ECO:0000259" key="1">
    <source>
        <dbReference type="SMART" id="SM00834"/>
    </source>
</evidence>
<dbReference type="InterPro" id="IPR013429">
    <property type="entry name" value="Regulatory_FmdB_Zinc_ribbon"/>
</dbReference>
<dbReference type="OrthoDB" id="9792898at2"/>
<evidence type="ECO:0000313" key="3">
    <source>
        <dbReference type="Proteomes" id="UP000243847"/>
    </source>
</evidence>
<protein>
    <submittedName>
        <fullName evidence="2">Regulatory protein</fullName>
    </submittedName>
</protein>
<proteinExistence type="predicted"/>
<feature type="domain" description="Putative regulatory protein FmdB zinc ribbon" evidence="1">
    <location>
        <begin position="1"/>
        <end position="40"/>
    </location>
</feature>
<name>A0A173LXQ4_9MICO</name>